<dbReference type="PANTHER" id="PTHR46494">
    <property type="entry name" value="CORA FAMILY METAL ION TRANSPORTER (EUROFUNG)"/>
    <property type="match status" value="1"/>
</dbReference>
<reference evidence="13 14" key="1">
    <citation type="submission" date="2007-01" db="EMBL/GenBank/DDBJ databases">
        <authorList>
            <person name="Haygood M."/>
            <person name="Podell S."/>
            <person name="Anderson C."/>
            <person name="Hopkinson B."/>
            <person name="Roe K."/>
            <person name="Barbeau K."/>
            <person name="Gaasterland T."/>
            <person name="Ferriera S."/>
            <person name="Johnson J."/>
            <person name="Kravitz S."/>
            <person name="Beeson K."/>
            <person name="Sutton G."/>
            <person name="Rogers Y.-H."/>
            <person name="Friedman R."/>
            <person name="Frazier M."/>
            <person name="Venter J.C."/>
        </authorList>
    </citation>
    <scope>NUCLEOTIDE SEQUENCE [LARGE SCALE GENOMIC DNA]</scope>
    <source>
        <strain evidence="13 14">ATCC 23134</strain>
    </source>
</reference>
<dbReference type="GO" id="GO:0015095">
    <property type="term" value="F:magnesium ion transmembrane transporter activity"/>
    <property type="evidence" value="ECO:0007669"/>
    <property type="project" value="UniProtKB-UniRule"/>
</dbReference>
<dbReference type="InterPro" id="IPR045861">
    <property type="entry name" value="CorA_cytoplasmic_dom"/>
</dbReference>
<dbReference type="eggNOG" id="COG0598">
    <property type="taxonomic scope" value="Bacteria"/>
</dbReference>
<organism evidence="13 14">
    <name type="scientific">Microscilla marina ATCC 23134</name>
    <dbReference type="NCBI Taxonomy" id="313606"/>
    <lineage>
        <taxon>Bacteria</taxon>
        <taxon>Pseudomonadati</taxon>
        <taxon>Bacteroidota</taxon>
        <taxon>Cytophagia</taxon>
        <taxon>Cytophagales</taxon>
        <taxon>Microscillaceae</taxon>
        <taxon>Microscilla</taxon>
    </lineage>
</organism>
<dbReference type="GO" id="GO:0050897">
    <property type="term" value="F:cobalt ion binding"/>
    <property type="evidence" value="ECO:0007669"/>
    <property type="project" value="TreeGrafter"/>
</dbReference>
<dbReference type="CDD" id="cd12828">
    <property type="entry name" value="TmCorA-like_1"/>
    <property type="match status" value="1"/>
</dbReference>
<feature type="transmembrane region" description="Helical" evidence="12">
    <location>
        <begin position="350"/>
        <end position="370"/>
    </location>
</feature>
<dbReference type="InterPro" id="IPR002523">
    <property type="entry name" value="MgTranspt_CorA/ZnTranspt_ZntB"/>
</dbReference>
<dbReference type="Proteomes" id="UP000004095">
    <property type="component" value="Unassembled WGS sequence"/>
</dbReference>
<evidence type="ECO:0000256" key="5">
    <source>
        <dbReference type="ARBA" id="ARBA00022692"/>
    </source>
</evidence>
<evidence type="ECO:0000313" key="14">
    <source>
        <dbReference type="Proteomes" id="UP000004095"/>
    </source>
</evidence>
<evidence type="ECO:0000256" key="1">
    <source>
        <dbReference type="ARBA" id="ARBA00004651"/>
    </source>
</evidence>
<evidence type="ECO:0000313" key="13">
    <source>
        <dbReference type="EMBL" id="EAY26682.1"/>
    </source>
</evidence>
<keyword evidence="9 12" id="KW-0472">Membrane</keyword>
<dbReference type="NCBIfam" id="TIGR00383">
    <property type="entry name" value="corA"/>
    <property type="match status" value="1"/>
</dbReference>
<evidence type="ECO:0000256" key="9">
    <source>
        <dbReference type="ARBA" id="ARBA00023136"/>
    </source>
</evidence>
<evidence type="ECO:0000256" key="6">
    <source>
        <dbReference type="ARBA" id="ARBA00022842"/>
    </source>
</evidence>
<evidence type="ECO:0000256" key="3">
    <source>
        <dbReference type="ARBA" id="ARBA00022448"/>
    </source>
</evidence>
<feature type="transmembrane region" description="Helical" evidence="12">
    <location>
        <begin position="318"/>
        <end position="338"/>
    </location>
</feature>
<dbReference type="FunFam" id="1.20.58.340:FF:000004">
    <property type="entry name" value="Magnesium transport protein CorA"/>
    <property type="match status" value="1"/>
</dbReference>
<comment type="caution">
    <text evidence="13">The sequence shown here is derived from an EMBL/GenBank/DDBJ whole genome shotgun (WGS) entry which is preliminary data.</text>
</comment>
<dbReference type="GO" id="GO:0005886">
    <property type="term" value="C:plasma membrane"/>
    <property type="evidence" value="ECO:0007669"/>
    <property type="project" value="UniProtKB-SubCell"/>
</dbReference>
<evidence type="ECO:0000256" key="12">
    <source>
        <dbReference type="RuleBase" id="RU362010"/>
    </source>
</evidence>
<evidence type="ECO:0000256" key="11">
    <source>
        <dbReference type="ARBA" id="ARBA00045497"/>
    </source>
</evidence>
<evidence type="ECO:0000256" key="2">
    <source>
        <dbReference type="ARBA" id="ARBA00009765"/>
    </source>
</evidence>
<keyword evidence="7 12" id="KW-1133">Transmembrane helix</keyword>
<evidence type="ECO:0000256" key="7">
    <source>
        <dbReference type="ARBA" id="ARBA00022989"/>
    </source>
</evidence>
<dbReference type="PANTHER" id="PTHR46494:SF1">
    <property type="entry name" value="CORA FAMILY METAL ION TRANSPORTER (EUROFUNG)"/>
    <property type="match status" value="1"/>
</dbReference>
<name>A1ZSD4_MICM2</name>
<keyword evidence="8 12" id="KW-0406">Ion transport</keyword>
<comment type="function">
    <text evidence="11">Mediates influx of magnesium ions. Alternates between open and closed states. Activated by low cytoplasmic Mg(2+) levels. Inactive when cytoplasmic Mg(2+) levels are high.</text>
</comment>
<dbReference type="AlphaFoldDB" id="A1ZSD4"/>
<keyword evidence="3 12" id="KW-0813">Transport</keyword>
<accession>A1ZSD4</accession>
<evidence type="ECO:0000256" key="8">
    <source>
        <dbReference type="ARBA" id="ARBA00023065"/>
    </source>
</evidence>
<comment type="subcellular location">
    <subcellularLocation>
        <location evidence="1">Cell membrane</location>
        <topology evidence="1">Multi-pass membrane protein</topology>
    </subcellularLocation>
    <subcellularLocation>
        <location evidence="12">Membrane</location>
        <topology evidence="12">Multi-pass membrane protein</topology>
    </subcellularLocation>
</comment>
<dbReference type="Pfam" id="PF01544">
    <property type="entry name" value="CorA"/>
    <property type="match status" value="1"/>
</dbReference>
<protein>
    <recommendedName>
        <fullName evidence="12">Magnesium transport protein CorA</fullName>
    </recommendedName>
</protein>
<sequence>MANYLLLLISKQVFIIMKTNRLKNQQAIAGQAPGTLTYVGAAKSSKVDITVIDYDGVEVFEEKVISDVRNCYDYKEKESVTWLNIDGIHDVRIVKTLGMYFNLHPLLMEDIVNTHQRPKVEFYEDNIFVVMKMLTYKKAIKKVEVEQVSLILGKNYVLSFQEDIEGDAFENIRERLRKKPNGKVRNSDSAYLFYLLMDAIIDNYMVVVEGVSEELEQLEDKIIHESAGDPTKALHKFKRQLTFVRKNTRPVREIINNIIREEDDAGKFLKSVHLYIRDLYDHTIQVIDNTDSLVDMNSNLLDTYLSMLSNKTNDVMKVLTIFSTIFMPLTFIVGVYGMNFDEMPEVHTKYGYYIIWIVMISTASILFYYFRRKRWL</sequence>
<comment type="similarity">
    <text evidence="2 12">Belongs to the CorA metal ion transporter (MIT) (TC 1.A.35) family.</text>
</comment>
<keyword evidence="4 12" id="KW-1003">Cell membrane</keyword>
<proteinExistence type="inferred from homology"/>
<dbReference type="EMBL" id="AAWS01000031">
    <property type="protein sequence ID" value="EAY26682.1"/>
    <property type="molecule type" value="Genomic_DNA"/>
</dbReference>
<keyword evidence="5 12" id="KW-0812">Transmembrane</keyword>
<dbReference type="Gene3D" id="1.20.58.340">
    <property type="entry name" value="Magnesium transport protein CorA, transmembrane region"/>
    <property type="match status" value="2"/>
</dbReference>
<comment type="catalytic activity">
    <reaction evidence="10">
        <text>Mg(2+)(in) = Mg(2+)(out)</text>
        <dbReference type="Rhea" id="RHEA:29827"/>
        <dbReference type="ChEBI" id="CHEBI:18420"/>
    </reaction>
</comment>
<dbReference type="GO" id="GO:0000287">
    <property type="term" value="F:magnesium ion binding"/>
    <property type="evidence" value="ECO:0007669"/>
    <property type="project" value="TreeGrafter"/>
</dbReference>
<dbReference type="InterPro" id="IPR004488">
    <property type="entry name" value="Mg/Co-transport_prot_CorA"/>
</dbReference>
<dbReference type="SUPFAM" id="SSF143865">
    <property type="entry name" value="CorA soluble domain-like"/>
    <property type="match status" value="1"/>
</dbReference>
<evidence type="ECO:0000256" key="4">
    <source>
        <dbReference type="ARBA" id="ARBA00022475"/>
    </source>
</evidence>
<keyword evidence="14" id="KW-1185">Reference proteome</keyword>
<keyword evidence="6 12" id="KW-0460">Magnesium</keyword>
<evidence type="ECO:0000256" key="10">
    <source>
        <dbReference type="ARBA" id="ARBA00034269"/>
    </source>
</evidence>
<dbReference type="Gene3D" id="3.30.460.20">
    <property type="entry name" value="CorA soluble domain-like"/>
    <property type="match status" value="1"/>
</dbReference>
<dbReference type="InterPro" id="IPR045863">
    <property type="entry name" value="CorA_TM1_TM2"/>
</dbReference>
<gene>
    <name evidence="12" type="primary">corA</name>
    <name evidence="13" type="ORF">M23134_02933</name>
</gene>
<dbReference type="SUPFAM" id="SSF144083">
    <property type="entry name" value="Magnesium transport protein CorA, transmembrane region"/>
    <property type="match status" value="1"/>
</dbReference>
<dbReference type="GO" id="GO:0015087">
    <property type="term" value="F:cobalt ion transmembrane transporter activity"/>
    <property type="evidence" value="ECO:0007669"/>
    <property type="project" value="UniProtKB-UniRule"/>
</dbReference>